<reference evidence="4 5" key="1">
    <citation type="submission" date="2014-07" db="EMBL/GenBank/DDBJ databases">
        <title>Methanogenic archaea and the global carbon cycle.</title>
        <authorList>
            <person name="Henriksen J.R."/>
            <person name="Luke J."/>
            <person name="Reinhart S."/>
            <person name="Benedict M.N."/>
            <person name="Youngblut N.D."/>
            <person name="Metcalf M.E."/>
            <person name="Whitaker R.J."/>
            <person name="Metcalf W.W."/>
        </authorList>
    </citation>
    <scope>NUCLEOTIDE SEQUENCE [LARGE SCALE GENOMIC DNA]</scope>
    <source>
        <strain evidence="4 5">Z-7289</strain>
    </source>
</reference>
<evidence type="ECO:0000313" key="4">
    <source>
        <dbReference type="EMBL" id="AKB74161.1"/>
    </source>
</evidence>
<dbReference type="HOGENOM" id="CLU_056466_1_0_2"/>
<evidence type="ECO:0000256" key="1">
    <source>
        <dbReference type="ARBA" id="ARBA00043985"/>
    </source>
</evidence>
<dbReference type="Pfam" id="PF04012">
    <property type="entry name" value="PspA_IM30"/>
    <property type="match status" value="1"/>
</dbReference>
<comment type="similarity">
    <text evidence="1">Belongs to the PspA/Vipp/IM30 family.</text>
</comment>
<feature type="coiled-coil region" evidence="2">
    <location>
        <begin position="127"/>
        <end position="157"/>
    </location>
</feature>
<protein>
    <submittedName>
        <fullName evidence="4">Phage shock protein A</fullName>
    </submittedName>
</protein>
<evidence type="ECO:0000313" key="5">
    <source>
        <dbReference type="Proteomes" id="UP000033072"/>
    </source>
</evidence>
<evidence type="ECO:0000256" key="2">
    <source>
        <dbReference type="SAM" id="Coils"/>
    </source>
</evidence>
<dbReference type="Proteomes" id="UP000033072">
    <property type="component" value="Chromosome"/>
</dbReference>
<dbReference type="InterPro" id="IPR007157">
    <property type="entry name" value="PspA_VIPP1"/>
</dbReference>
<dbReference type="AlphaFoldDB" id="A0A0E3S227"/>
<dbReference type="PANTHER" id="PTHR31088">
    <property type="entry name" value="MEMBRANE-ASSOCIATED PROTEIN VIPP1, CHLOROPLASTIC"/>
    <property type="match status" value="1"/>
</dbReference>
<dbReference type="PANTHER" id="PTHR31088:SF6">
    <property type="entry name" value="PHAGE SHOCK PROTEIN A"/>
    <property type="match status" value="1"/>
</dbReference>
<name>A0A0E3S227_9EURY</name>
<sequence>MVYESTFQITVLTCQKNASKFIEQFLKKQRGKHMGLFTRMETVFKSKMNKVLNRMEDPRETLDYSYEKQLELLQNVKRGVAEVTTSKKRLQLQRAKLVLSNEKLGQQAKEAVAANREDLARMALERKAAIQQQVDGIDREILELEKQEEKLIASEKRLSTKVEIFRTKKESIKAQYSAAEAQVKINESVTGIGEEMADVGLALDRAENKTEEMKARAEAIDDLMEAGALDDLTDSRDGIERELAKISTQSSVESELAKLKAEAGKGPEKAKTGVESTGPEEGKEV</sequence>
<feature type="region of interest" description="Disordered" evidence="3">
    <location>
        <begin position="244"/>
        <end position="285"/>
    </location>
</feature>
<dbReference type="EMBL" id="CP009515">
    <property type="protein sequence ID" value="AKB74161.1"/>
    <property type="molecule type" value="Genomic_DNA"/>
</dbReference>
<accession>A0A0E3S227</accession>
<feature type="compositionally biased region" description="Basic and acidic residues" evidence="3">
    <location>
        <begin position="255"/>
        <end position="272"/>
    </location>
</feature>
<dbReference type="KEGG" id="mls:MSLAZ_0900"/>
<gene>
    <name evidence="4" type="ORF">MSLAZ_0900</name>
</gene>
<evidence type="ECO:0000256" key="3">
    <source>
        <dbReference type="SAM" id="MobiDB-lite"/>
    </source>
</evidence>
<dbReference type="STRING" id="1434111.MSLAZ_0900"/>
<dbReference type="PATRIC" id="fig|1434111.4.peg.1149"/>
<keyword evidence="5" id="KW-1185">Reference proteome</keyword>
<keyword evidence="2" id="KW-0175">Coiled coil</keyword>
<organism evidence="4 5">
    <name type="scientific">Methanosarcina lacustris Z-7289</name>
    <dbReference type="NCBI Taxonomy" id="1434111"/>
    <lineage>
        <taxon>Archaea</taxon>
        <taxon>Methanobacteriati</taxon>
        <taxon>Methanobacteriota</taxon>
        <taxon>Stenosarchaea group</taxon>
        <taxon>Methanomicrobia</taxon>
        <taxon>Methanosarcinales</taxon>
        <taxon>Methanosarcinaceae</taxon>
        <taxon>Methanosarcina</taxon>
    </lineage>
</organism>
<proteinExistence type="inferred from homology"/>